<protein>
    <submittedName>
        <fullName evidence="2">Uncharacterized protein</fullName>
    </submittedName>
</protein>
<accession>A0A764Z332</accession>
<sequence length="57" mass="6432">MTKKQSGKNAPEEPDFSSVAFALDEYVKSRRNKRKVNRGSIGSGKPRPEEPQEPESR</sequence>
<comment type="caution">
    <text evidence="2">The sequence shown here is derived from an EMBL/GenBank/DDBJ whole genome shotgun (WGS) entry which is preliminary data.</text>
</comment>
<feature type="compositionally biased region" description="Basic and acidic residues" evidence="1">
    <location>
        <begin position="46"/>
        <end position="57"/>
    </location>
</feature>
<name>A0A764Z332_SALER</name>
<dbReference type="EMBL" id="DAAYPZ010000032">
    <property type="protein sequence ID" value="HAG5258749.1"/>
    <property type="molecule type" value="Genomic_DNA"/>
</dbReference>
<evidence type="ECO:0000256" key="1">
    <source>
        <dbReference type="SAM" id="MobiDB-lite"/>
    </source>
</evidence>
<dbReference type="RefSeq" id="WP_417156404.1">
    <property type="nucleotide sequence ID" value="NZ_JBHZFA020000025.1"/>
</dbReference>
<dbReference type="AlphaFoldDB" id="A0A764Z332"/>
<proteinExistence type="predicted"/>
<organism evidence="2">
    <name type="scientific">Salmonella enterica</name>
    <name type="common">Salmonella choleraesuis</name>
    <dbReference type="NCBI Taxonomy" id="28901"/>
    <lineage>
        <taxon>Bacteria</taxon>
        <taxon>Pseudomonadati</taxon>
        <taxon>Pseudomonadota</taxon>
        <taxon>Gammaproteobacteria</taxon>
        <taxon>Enterobacterales</taxon>
        <taxon>Enterobacteriaceae</taxon>
        <taxon>Salmonella</taxon>
    </lineage>
</organism>
<gene>
    <name evidence="2" type="ORF">G8577_005050</name>
</gene>
<feature type="region of interest" description="Disordered" evidence="1">
    <location>
        <begin position="27"/>
        <end position="57"/>
    </location>
</feature>
<reference evidence="2" key="2">
    <citation type="submission" date="2020-02" db="EMBL/GenBank/DDBJ databases">
        <authorList>
            <consortium name="NCBI Pathogen Detection Project"/>
        </authorList>
    </citation>
    <scope>NUCLEOTIDE SEQUENCE</scope>
    <source>
        <strain evidence="2">MA.CK_98/00001034</strain>
    </source>
</reference>
<reference evidence="2" key="1">
    <citation type="journal article" date="2018" name="Genome Biol.">
        <title>SKESA: strategic k-mer extension for scrupulous assemblies.</title>
        <authorList>
            <person name="Souvorov A."/>
            <person name="Agarwala R."/>
            <person name="Lipman D.J."/>
        </authorList>
    </citation>
    <scope>NUCLEOTIDE SEQUENCE</scope>
    <source>
        <strain evidence="2">MA.CK_98/00001034</strain>
    </source>
</reference>
<evidence type="ECO:0000313" key="2">
    <source>
        <dbReference type="EMBL" id="HAG5258749.1"/>
    </source>
</evidence>